<reference evidence="5 6" key="1">
    <citation type="journal article" date="2017" name="Genome Biol. Evol.">
        <title>Comparative Genomic Analysis Identifies a Campylobacter Clade Deficient in Selenium Metabolism.</title>
        <authorList>
            <person name="Miller W.G."/>
            <person name="Yee E."/>
            <person name="Lopes B.S."/>
            <person name="Chapman M.H."/>
            <person name="Huynh S."/>
            <person name="Bono J.L."/>
            <person name="Parker C.T."/>
            <person name="Strachan N.J.C."/>
            <person name="Forbes K.J."/>
        </authorList>
    </citation>
    <scope>NUCLEOTIDE SEQUENCE [LARGE SCALE GENOMIC DNA]</scope>
    <source>
        <strain evidence="3 5">RM8964</strain>
        <strain evidence="4 6">RM9261</strain>
    </source>
</reference>
<dbReference type="AlphaFoldDB" id="A0A1X9T3R6"/>
<evidence type="ECO:0000313" key="5">
    <source>
        <dbReference type="Proteomes" id="UP000194265"/>
    </source>
</evidence>
<keyword evidence="6" id="KW-1185">Reference proteome</keyword>
<dbReference type="EMBL" id="CP144916">
    <property type="protein sequence ID" value="WWC41756.1"/>
    <property type="molecule type" value="Genomic_DNA"/>
</dbReference>
<feature type="region of interest" description="Disordered" evidence="1">
    <location>
        <begin position="44"/>
        <end position="73"/>
    </location>
</feature>
<dbReference type="KEGG" id="camz:CVIC12175_1649"/>
<feature type="signal peptide" evidence="2">
    <location>
        <begin position="1"/>
        <end position="19"/>
    </location>
</feature>
<dbReference type="STRING" id="1660074.CVIC8964_1772"/>
<name>A0A1X9T3R6_9BACT</name>
<dbReference type="GeneID" id="93114171"/>
<feature type="compositionally biased region" description="Basic and acidic residues" evidence="1">
    <location>
        <begin position="44"/>
        <end position="53"/>
    </location>
</feature>
<evidence type="ECO:0000256" key="1">
    <source>
        <dbReference type="SAM" id="MobiDB-lite"/>
    </source>
</evidence>
<gene>
    <name evidence="3" type="ORF">CVIC8964_1772</name>
    <name evidence="4" type="ORF">CVIC9261_08640</name>
</gene>
<dbReference type="EMBL" id="CP018791">
    <property type="protein sequence ID" value="ARR03138.1"/>
    <property type="molecule type" value="Genomic_DNA"/>
</dbReference>
<dbReference type="Proteomes" id="UP000194265">
    <property type="component" value="Chromosome"/>
</dbReference>
<evidence type="ECO:0000313" key="6">
    <source>
        <dbReference type="Proteomes" id="UP001318120"/>
    </source>
</evidence>
<protein>
    <submittedName>
        <fullName evidence="3">Uncharacterized protein</fullName>
    </submittedName>
</protein>
<organism evidence="3 5">
    <name type="scientific">Campylobacter vicugnae</name>
    <dbReference type="NCBI Taxonomy" id="1660076"/>
    <lineage>
        <taxon>Bacteria</taxon>
        <taxon>Pseudomonadati</taxon>
        <taxon>Campylobacterota</taxon>
        <taxon>Epsilonproteobacteria</taxon>
        <taxon>Campylobacterales</taxon>
        <taxon>Campylobacteraceae</taxon>
        <taxon>Campylobacter</taxon>
    </lineage>
</organism>
<evidence type="ECO:0000313" key="4">
    <source>
        <dbReference type="EMBL" id="WWC41756.1"/>
    </source>
</evidence>
<keyword evidence="2" id="KW-0732">Signal</keyword>
<dbReference type="RefSeq" id="WP_086256000.1">
    <property type="nucleotide sequence ID" value="NZ_CP018791.1"/>
</dbReference>
<evidence type="ECO:0000313" key="3">
    <source>
        <dbReference type="EMBL" id="ARR03138.1"/>
    </source>
</evidence>
<feature type="chain" id="PRO_5012168809" evidence="2">
    <location>
        <begin position="20"/>
        <end position="73"/>
    </location>
</feature>
<proteinExistence type="predicted"/>
<accession>A0A1X9T3R6</accession>
<sequence>MKKFILFITLVASVIFANAYDLSYGSSSYEYQGLSDRVDELERENRNRKRDAQMRSLGTDDFYRQNLPFDPGF</sequence>
<evidence type="ECO:0000256" key="2">
    <source>
        <dbReference type="SAM" id="SignalP"/>
    </source>
</evidence>
<reference evidence="4" key="2">
    <citation type="submission" date="2024-02" db="EMBL/GenBank/DDBJ databases">
        <authorList>
            <person name="Miller W.G."/>
            <person name="Yee E."/>
            <person name="Lopes B.S."/>
            <person name="Chapman M.H."/>
            <person name="Huynh S."/>
            <person name="Bono J.L."/>
            <person name="Parker C.T."/>
            <person name="Strachan N.J.C."/>
            <person name="Forbes K.J."/>
        </authorList>
    </citation>
    <scope>NUCLEOTIDE SEQUENCE</scope>
    <source>
        <strain evidence="4">RM9261</strain>
    </source>
</reference>
<dbReference type="Proteomes" id="UP001318120">
    <property type="component" value="Chromosome"/>
</dbReference>